<keyword evidence="2" id="KW-0812">Transmembrane</keyword>
<feature type="region of interest" description="Disordered" evidence="1">
    <location>
        <begin position="129"/>
        <end position="172"/>
    </location>
</feature>
<proteinExistence type="predicted"/>
<dbReference type="AlphaFoldDB" id="A0A6H9WHL3"/>
<evidence type="ECO:0000256" key="2">
    <source>
        <dbReference type="SAM" id="Phobius"/>
    </source>
</evidence>
<dbReference type="Proteomes" id="UP000431744">
    <property type="component" value="Unassembled WGS sequence"/>
</dbReference>
<accession>A0A6H9WHL3</accession>
<feature type="transmembrane region" description="Helical" evidence="2">
    <location>
        <begin position="94"/>
        <end position="112"/>
    </location>
</feature>
<reference evidence="3 4" key="1">
    <citation type="submission" date="2019-09" db="EMBL/GenBank/DDBJ databases">
        <title>Phylogeny of genus Pseudoclavibacter and closely related genus.</title>
        <authorList>
            <person name="Li Y."/>
        </authorList>
    </citation>
    <scope>NUCLEOTIDE SEQUENCE [LARGE SCALE GENOMIC DNA]</scope>
    <source>
        <strain evidence="3 4">EGI 60007</strain>
    </source>
</reference>
<keyword evidence="4" id="KW-1185">Reference proteome</keyword>
<organism evidence="3 4">
    <name type="scientific">Pseudoclavibacter endophyticus</name>
    <dbReference type="NCBI Taxonomy" id="1778590"/>
    <lineage>
        <taxon>Bacteria</taxon>
        <taxon>Bacillati</taxon>
        <taxon>Actinomycetota</taxon>
        <taxon>Actinomycetes</taxon>
        <taxon>Micrococcales</taxon>
        <taxon>Microbacteriaceae</taxon>
        <taxon>Pseudoclavibacter</taxon>
    </lineage>
</organism>
<evidence type="ECO:0000313" key="3">
    <source>
        <dbReference type="EMBL" id="KAB1647887.1"/>
    </source>
</evidence>
<evidence type="ECO:0000313" key="4">
    <source>
        <dbReference type="Proteomes" id="UP000431744"/>
    </source>
</evidence>
<dbReference type="EMBL" id="WBJY01000003">
    <property type="protein sequence ID" value="KAB1647887.1"/>
    <property type="molecule type" value="Genomic_DNA"/>
</dbReference>
<keyword evidence="2" id="KW-0472">Membrane</keyword>
<keyword evidence="2" id="KW-1133">Transmembrane helix</keyword>
<feature type="transmembrane region" description="Helical" evidence="2">
    <location>
        <begin position="69"/>
        <end position="88"/>
    </location>
</feature>
<name>A0A6H9WHL3_9MICO</name>
<gene>
    <name evidence="3" type="ORF">F8O04_12785</name>
</gene>
<comment type="caution">
    <text evidence="3">The sequence shown here is derived from an EMBL/GenBank/DDBJ whole genome shotgun (WGS) entry which is preliminary data.</text>
</comment>
<evidence type="ECO:0000256" key="1">
    <source>
        <dbReference type="SAM" id="MobiDB-lite"/>
    </source>
</evidence>
<feature type="transmembrane region" description="Helical" evidence="2">
    <location>
        <begin position="32"/>
        <end position="57"/>
    </location>
</feature>
<dbReference type="OrthoDB" id="5115907at2"/>
<sequence>MRGVIHRLLFLVPFVLPAWMLVWWIVNGASPGEFLFLLIAMPAAFVTAGVAALLVWLRPDVRERRAVTWTDAAWLGGAWLAWLVAGAIGGGYGMLALIAAGVVAVVAVVWLWRRLRAETVRRYEAATASGAAPGGSQRGAARSPGEGPDAGKVITIEQIPRTPPSAGGTGGH</sequence>
<feature type="transmembrane region" description="Helical" evidence="2">
    <location>
        <begin position="7"/>
        <end position="26"/>
    </location>
</feature>
<protein>
    <submittedName>
        <fullName evidence="3">Uncharacterized protein</fullName>
    </submittedName>
</protein>
<dbReference type="RefSeq" id="WP_158029780.1">
    <property type="nucleotide sequence ID" value="NZ_BMHG01000001.1"/>
</dbReference>